<comment type="caution">
    <text evidence="4">The sequence shown here is derived from an EMBL/GenBank/DDBJ whole genome shotgun (WGS) entry which is preliminary data.</text>
</comment>
<dbReference type="Gene3D" id="2.160.20.10">
    <property type="entry name" value="Single-stranded right-handed beta-helix, Pectin lyase-like"/>
    <property type="match status" value="2"/>
</dbReference>
<feature type="region of interest" description="Disordered" evidence="1">
    <location>
        <begin position="579"/>
        <end position="602"/>
    </location>
</feature>
<reference evidence="5" key="1">
    <citation type="journal article" date="2020" name="ISME J.">
        <title>Comparative genomics reveals insights into cyanobacterial evolution and habitat adaptation.</title>
        <authorList>
            <person name="Chen M.Y."/>
            <person name="Teng W.K."/>
            <person name="Zhao L."/>
            <person name="Hu C.X."/>
            <person name="Zhou Y.K."/>
            <person name="Han B.P."/>
            <person name="Song L.R."/>
            <person name="Shu W.S."/>
        </authorList>
    </citation>
    <scope>NUCLEOTIDE SEQUENCE [LARGE SCALE GENOMIC DNA]</scope>
    <source>
        <strain evidence="5">FACHB-251</strain>
    </source>
</reference>
<evidence type="ECO:0000256" key="1">
    <source>
        <dbReference type="SAM" id="MobiDB-lite"/>
    </source>
</evidence>
<feature type="transmembrane region" description="Helical" evidence="2">
    <location>
        <begin position="12"/>
        <end position="30"/>
    </location>
</feature>
<feature type="compositionally biased region" description="Polar residues" evidence="1">
    <location>
        <begin position="579"/>
        <end position="596"/>
    </location>
</feature>
<sequence>MKFKKQQPGERLYQLAITTLFAIGGIFTSINSPAKGQLIPDNTLGAENSIITKDNDVRDIINGGATRGTNLFHSFEKFNVGENRSVYFANPTGIENILTRVTGGNRSEIFGTLGVNGFANLFLINPNGIFFGKDAVLDIRGSFTATTADEIKLGENGSFSATNPQSSNLLTVQPGALFRNAIKNQTSAIINEGNLQVDEGKNITFLGANVINTGGLKATGGEIQLTGTESLQLRGNLGTGTLLLDTKNLTIGEDNNAKINKTTLEGLSGNTNLIFQATNDFTINPLSNKSLSLASGSGEIKFTADVDSDGIGNFQMFITDSIIAKGRNLEIKGVNLTVGNINTSSQLGGGNINLNGISNITTEYLDSSSSSNSGNAGAGGTISLKTTQGNITTGNLDSYSFSFSGNTAAGGAISLKTSQGNITTKGYLDSSSSSFNGSVGAGGAISLQTSQGDITTTGNLNSYSFSFSGNAETGGEISLTTSQGDINTTGNLNSYSGSSLGNAGAGGAISLQTSQGDITIRNLDSYSFSNSGDAGAGGAISLQTSQGNITTTGYLDSSSFSPNGNTRAGGAISLQTSQGNITTTGNLDSSSLSPNGNAEAGGEITLSTIEGDITAKGNLNSYSSSNSRTAGAGGKIALSTLEGDITAKGNLNSYSRSNSGNTGAGGAISLQTSQGNITTEENIFSYSFSTSGNAGVGGKISISTLEGNIKTANLDSSSSSNSGKAGVGGDISLQTSQGNITTEDIFSSSSSTSGNSAMRESNVFTAQNNIKTEDIHNSSLFSLSVNEETGEVIFISTSEGDITEWKFLLSSINSIIKDVALGIYLTPLPFSPINIRTEPLFSNSLLNSGNAEAGGAISISTSQGNIKTGNLFSSSVSSLGNAGTGGAISLSTSQGDITTTGNILSSSSSNSGNAGAGGAISFSTSQGNIKTENLFSSSVSSLGNAGAGGSISLSTAQGNITIGNLNSFSSSDSENAEAGGAIALSTSEGNITTGNLFSASSSNLGNAGAGGKISLSTSQGDITTTGYLDSASSSNLGNAGAGGEISLSTSQGDITTTGYLNSSSFSNSGNAGGGGAISLSTSQGEISTTGNLNSYSSSPNGNAGAGGAISLETSQGNIKTENLFSASYSPNGNAQAGGAISLSTLEGDITTGYLISMSYSDLGNAGAGGDITIKIFNGDINIPFITSSASGQGGNSGKIEITGDNLDIYNTVIVSDGVNGSKSGIIRLDAPLIQFTNSDISSSSYSSGNSGEIQLKSTGDINVNNSRLFTTLEPGSTKAGGHIQIQTKNLNLSNFSVINTGTYSIGNAGNITVNAENVSLTNGSSLQSLTADQGNAGNIFLNVPSGNIFLTNSSSISTSATNTASGNSGNIEINSRTLSLLNGSQIQALTEGIGTSEAGEIIINVSDSILIGGIDPNFANPDPSALPGQNVIKVDYNNQQILGIGTNNSISTAQQIQASDFLINNLNKTNENLVFSSRVPYVSVKATGNDKIHVYAIQVNAGTQAVFDIDNTGFNSSGNFGTPEYKTFPAINTKLTLLDSQGNVLASNDNSPHGLGSAGSDFTMTLQQDPYIRYTFNQGGIYYIQVSNFNEQGVPSSYKNSEGKTITETFYDLQISLEPNPIQANINNQGQPSGIFAYTQGAGKAGNINLNTNTFNLENGGQISAFTNGSGSGGTVNLNAKNSVNLGVGVQNFAPVVSVETNGAGKAGDININTPNFTLSETARITATATENATNTEQGGSITLNASKMNLAGVVGILAETQGEAPAGTLKLNPYQNQNTLDLTLFPGSIISASTTAQGKGGDLIITAPQNINISGQGKLAVESTGSGDAGNIFITTQNLNITDGVKISASTSKTGRGGNINVNANKFNTNNGAQLLTTTSGIKQAGNINLEVRDNITLDGTNTGLFANTEIGSIGKSGNITIDPEIFIIKNGAGIGVNSQGSGEGGNISIEAGTLRLDNKGFINAETASNQGGNINLNIQDFLFLRNHSKITATAGTAQAGGDGGNININAPFIVAFPDENSDITANAFQGNGGKINITTNAIFGLEYRPKETEKSDITASSKFGLAGEVEINTPDVDPTSGLIELPENLVDAASLLGKDICSYEQRAKKNSFTIIGRGGIPAEANELISNSPGMLEWATRSNKPEVKRENLKSLSLEERGLEKDFSNSIIQEAQGWIITADGRVFLTAASPNITPQSSGLNHPGCGVLNN</sequence>
<evidence type="ECO:0000259" key="3">
    <source>
        <dbReference type="SMART" id="SM00912"/>
    </source>
</evidence>
<gene>
    <name evidence="4" type="ORF">H6G06_24545</name>
</gene>
<dbReference type="SUPFAM" id="SSF51126">
    <property type="entry name" value="Pectin lyase-like"/>
    <property type="match status" value="3"/>
</dbReference>
<dbReference type="Pfam" id="PF04151">
    <property type="entry name" value="PPC"/>
    <property type="match status" value="1"/>
</dbReference>
<dbReference type="InterPro" id="IPR012334">
    <property type="entry name" value="Pectin_lyas_fold"/>
</dbReference>
<dbReference type="Pfam" id="PF05860">
    <property type="entry name" value="TPS"/>
    <property type="match status" value="1"/>
</dbReference>
<feature type="domain" description="Filamentous haemagglutinin FhaB/tRNA nuclease CdiA-like TPS" evidence="3">
    <location>
        <begin position="41"/>
        <end position="154"/>
    </location>
</feature>
<evidence type="ECO:0000313" key="5">
    <source>
        <dbReference type="Proteomes" id="UP000662185"/>
    </source>
</evidence>
<dbReference type="NCBIfam" id="TIGR01901">
    <property type="entry name" value="adhes_NPXG"/>
    <property type="match status" value="1"/>
</dbReference>
<organism evidence="4 5">
    <name type="scientific">Anabaena sphaerica FACHB-251</name>
    <dbReference type="NCBI Taxonomy" id="2692883"/>
    <lineage>
        <taxon>Bacteria</taxon>
        <taxon>Bacillati</taxon>
        <taxon>Cyanobacteriota</taxon>
        <taxon>Cyanophyceae</taxon>
        <taxon>Nostocales</taxon>
        <taxon>Nostocaceae</taxon>
        <taxon>Anabaena</taxon>
    </lineage>
</organism>
<name>A0A926WN97_9NOST</name>
<protein>
    <submittedName>
        <fullName evidence="4">Filamentous hemagglutinin N-terminal domain-containing protein</fullName>
    </submittedName>
</protein>
<dbReference type="EMBL" id="JACJQU010000025">
    <property type="protein sequence ID" value="MBD2296561.1"/>
    <property type="molecule type" value="Genomic_DNA"/>
</dbReference>
<dbReference type="SMART" id="SM00912">
    <property type="entry name" value="Haemagg_act"/>
    <property type="match status" value="1"/>
</dbReference>
<keyword evidence="2" id="KW-0472">Membrane</keyword>
<dbReference type="InterPro" id="IPR008638">
    <property type="entry name" value="FhaB/CdiA-like_TPS"/>
</dbReference>
<dbReference type="InterPro" id="IPR011050">
    <property type="entry name" value="Pectin_lyase_fold/virulence"/>
</dbReference>
<evidence type="ECO:0000256" key="2">
    <source>
        <dbReference type="SAM" id="Phobius"/>
    </source>
</evidence>
<keyword evidence="5" id="KW-1185">Reference proteome</keyword>
<accession>A0A926WN97</accession>
<feature type="region of interest" description="Disordered" evidence="1">
    <location>
        <begin position="713"/>
        <end position="733"/>
    </location>
</feature>
<proteinExistence type="predicted"/>
<evidence type="ECO:0000313" key="4">
    <source>
        <dbReference type="EMBL" id="MBD2296561.1"/>
    </source>
</evidence>
<keyword evidence="2" id="KW-1133">Transmembrane helix</keyword>
<keyword evidence="2" id="KW-0812">Transmembrane</keyword>
<dbReference type="RefSeq" id="WP_190564681.1">
    <property type="nucleotide sequence ID" value="NZ_JACJQU010000025.1"/>
</dbReference>
<dbReference type="InterPro" id="IPR007280">
    <property type="entry name" value="Peptidase_C_arc/bac"/>
</dbReference>
<dbReference type="Proteomes" id="UP000662185">
    <property type="component" value="Unassembled WGS sequence"/>
</dbReference>